<dbReference type="SUPFAM" id="SSF47384">
    <property type="entry name" value="Homodimeric domain of signal transducing histidine kinase"/>
    <property type="match status" value="1"/>
</dbReference>
<keyword evidence="7" id="KW-0175">Coiled coil</keyword>
<evidence type="ECO:0000256" key="2">
    <source>
        <dbReference type="ARBA" id="ARBA00012438"/>
    </source>
</evidence>
<gene>
    <name evidence="10" type="ORF">H9637_08115</name>
</gene>
<keyword evidence="4" id="KW-0808">Transferase</keyword>
<feature type="transmembrane region" description="Helical" evidence="8">
    <location>
        <begin position="6"/>
        <end position="26"/>
    </location>
</feature>
<evidence type="ECO:0000259" key="9">
    <source>
        <dbReference type="PROSITE" id="PS50109"/>
    </source>
</evidence>
<dbReference type="PROSITE" id="PS50109">
    <property type="entry name" value="HIS_KIN"/>
    <property type="match status" value="1"/>
</dbReference>
<accession>A0ABR8YSK9</accession>
<keyword evidence="8" id="KW-1133">Transmembrane helix</keyword>
<evidence type="ECO:0000256" key="3">
    <source>
        <dbReference type="ARBA" id="ARBA00022553"/>
    </source>
</evidence>
<sequence length="487" mass="56581">MDNSIFYLILLLFYATLALIFIVFSIKHQKKYINVMCVSYMFGILATISTFAFYVFKNSWILNNISAICFLLANFATILALNNLLNKDISGKMKYLALLFIIVDIISFNFFYGLFVFLNKIVLMSVYIYLGGKIIIEKNNSFNVYCFGISIIIFPIIQMIFGLLWIFVSREPYYVDIVVYVLKIFTFSLCMILLALEEEEKGYNNKVEELQEEVNLTQRRMQEIYELDKLKNEFIANISHELRTPINILFSSLQLLEMNYVNSNYNKNDKELIYLTNMKNNCYRLIKLTNNLIDMSKIEAGFLEAKLKNYNIVIIIEDITMSVVDFAREKNIQVEFDTEFEEKIIACDIDMIERIMLNLLSNSIKFTKCGGKIEVYISEDKDNVVISVKDNGIGIPLDMQDKIYNRFTQVTDTFTRVNEGSGIGLSIVKALVEMHKGQITLESEYNEGCNFKIFLPKIIVDNKEVTFDTDKEINMKKIEIEFSDINI</sequence>
<evidence type="ECO:0000256" key="1">
    <source>
        <dbReference type="ARBA" id="ARBA00000085"/>
    </source>
</evidence>
<dbReference type="InterPro" id="IPR005467">
    <property type="entry name" value="His_kinase_dom"/>
</dbReference>
<dbReference type="Pfam" id="PF00512">
    <property type="entry name" value="HisKA"/>
    <property type="match status" value="1"/>
</dbReference>
<dbReference type="PANTHER" id="PTHR43711:SF26">
    <property type="entry name" value="SENSOR HISTIDINE KINASE RCSC"/>
    <property type="match status" value="1"/>
</dbReference>
<dbReference type="Gene3D" id="1.10.287.130">
    <property type="match status" value="1"/>
</dbReference>
<dbReference type="RefSeq" id="WP_191739978.1">
    <property type="nucleotide sequence ID" value="NZ_JACSQB010000054.1"/>
</dbReference>
<evidence type="ECO:0000313" key="10">
    <source>
        <dbReference type="EMBL" id="MBD8047003.1"/>
    </source>
</evidence>
<protein>
    <recommendedName>
        <fullName evidence="2">histidine kinase</fullName>
        <ecNumber evidence="2">2.7.13.3</ecNumber>
    </recommendedName>
</protein>
<dbReference type="SUPFAM" id="SSF55874">
    <property type="entry name" value="ATPase domain of HSP90 chaperone/DNA topoisomerase II/histidine kinase"/>
    <property type="match status" value="1"/>
</dbReference>
<evidence type="ECO:0000256" key="8">
    <source>
        <dbReference type="SAM" id="Phobius"/>
    </source>
</evidence>
<dbReference type="Pfam" id="PF02518">
    <property type="entry name" value="HATPase_c"/>
    <property type="match status" value="1"/>
</dbReference>
<dbReference type="SMART" id="SM00387">
    <property type="entry name" value="HATPase_c"/>
    <property type="match status" value="1"/>
</dbReference>
<dbReference type="Proteomes" id="UP000627166">
    <property type="component" value="Unassembled WGS sequence"/>
</dbReference>
<evidence type="ECO:0000256" key="7">
    <source>
        <dbReference type="SAM" id="Coils"/>
    </source>
</evidence>
<dbReference type="SMART" id="SM00388">
    <property type="entry name" value="HisKA"/>
    <property type="match status" value="1"/>
</dbReference>
<name>A0ABR8YSK9_9CLOT</name>
<dbReference type="InterPro" id="IPR004358">
    <property type="entry name" value="Sig_transdc_His_kin-like_C"/>
</dbReference>
<keyword evidence="3" id="KW-0597">Phosphoprotein</keyword>
<feature type="transmembrane region" description="Helical" evidence="8">
    <location>
        <begin position="143"/>
        <end position="167"/>
    </location>
</feature>
<dbReference type="InterPro" id="IPR036890">
    <property type="entry name" value="HATPase_C_sf"/>
</dbReference>
<dbReference type="EMBL" id="JACSQB010000054">
    <property type="protein sequence ID" value="MBD8047003.1"/>
    <property type="molecule type" value="Genomic_DNA"/>
</dbReference>
<evidence type="ECO:0000256" key="5">
    <source>
        <dbReference type="ARBA" id="ARBA00022777"/>
    </source>
</evidence>
<keyword evidence="8" id="KW-0472">Membrane</keyword>
<dbReference type="Gene3D" id="3.30.565.10">
    <property type="entry name" value="Histidine kinase-like ATPase, C-terminal domain"/>
    <property type="match status" value="1"/>
</dbReference>
<reference evidence="10 11" key="1">
    <citation type="submission" date="2020-08" db="EMBL/GenBank/DDBJ databases">
        <title>A Genomic Blueprint of the Chicken Gut Microbiome.</title>
        <authorList>
            <person name="Gilroy R."/>
            <person name="Ravi A."/>
            <person name="Getino M."/>
            <person name="Pursley I."/>
            <person name="Horton D.L."/>
            <person name="Alikhan N.-F."/>
            <person name="Baker D."/>
            <person name="Gharbi K."/>
            <person name="Hall N."/>
            <person name="Watson M."/>
            <person name="Adriaenssens E.M."/>
            <person name="Foster-Nyarko E."/>
            <person name="Jarju S."/>
            <person name="Secka A."/>
            <person name="Antonio M."/>
            <person name="Oren A."/>
            <person name="Chaudhuri R."/>
            <person name="La Ragione R.M."/>
            <person name="Hildebrand F."/>
            <person name="Pallen M.J."/>
        </authorList>
    </citation>
    <scope>NUCLEOTIDE SEQUENCE [LARGE SCALE GENOMIC DNA]</scope>
    <source>
        <strain evidence="10 11">N37</strain>
    </source>
</reference>
<dbReference type="GO" id="GO:0016301">
    <property type="term" value="F:kinase activity"/>
    <property type="evidence" value="ECO:0007669"/>
    <property type="project" value="UniProtKB-KW"/>
</dbReference>
<keyword evidence="11" id="KW-1185">Reference proteome</keyword>
<dbReference type="PRINTS" id="PR00344">
    <property type="entry name" value="BCTRLSENSOR"/>
</dbReference>
<feature type="domain" description="Histidine kinase" evidence="9">
    <location>
        <begin position="237"/>
        <end position="459"/>
    </location>
</feature>
<feature type="transmembrane region" description="Helical" evidence="8">
    <location>
        <begin position="33"/>
        <end position="55"/>
    </location>
</feature>
<keyword evidence="8" id="KW-0812">Transmembrane</keyword>
<evidence type="ECO:0000256" key="6">
    <source>
        <dbReference type="ARBA" id="ARBA00023012"/>
    </source>
</evidence>
<proteinExistence type="predicted"/>
<feature type="transmembrane region" description="Helical" evidence="8">
    <location>
        <begin position="93"/>
        <end position="111"/>
    </location>
</feature>
<comment type="catalytic activity">
    <reaction evidence="1">
        <text>ATP + protein L-histidine = ADP + protein N-phospho-L-histidine.</text>
        <dbReference type="EC" id="2.7.13.3"/>
    </reaction>
</comment>
<dbReference type="InterPro" id="IPR050736">
    <property type="entry name" value="Sensor_HK_Regulatory"/>
</dbReference>
<comment type="caution">
    <text evidence="10">The sequence shown here is derived from an EMBL/GenBank/DDBJ whole genome shotgun (WGS) entry which is preliminary data.</text>
</comment>
<evidence type="ECO:0000256" key="4">
    <source>
        <dbReference type="ARBA" id="ARBA00022679"/>
    </source>
</evidence>
<keyword evidence="5 10" id="KW-0418">Kinase</keyword>
<dbReference type="InterPro" id="IPR036097">
    <property type="entry name" value="HisK_dim/P_sf"/>
</dbReference>
<feature type="transmembrane region" description="Helical" evidence="8">
    <location>
        <begin position="61"/>
        <end position="81"/>
    </location>
</feature>
<evidence type="ECO:0000313" key="11">
    <source>
        <dbReference type="Proteomes" id="UP000627166"/>
    </source>
</evidence>
<dbReference type="PANTHER" id="PTHR43711">
    <property type="entry name" value="TWO-COMPONENT HISTIDINE KINASE"/>
    <property type="match status" value="1"/>
</dbReference>
<dbReference type="InterPro" id="IPR003594">
    <property type="entry name" value="HATPase_dom"/>
</dbReference>
<keyword evidence="6" id="KW-0902">Two-component regulatory system</keyword>
<feature type="transmembrane region" description="Helical" evidence="8">
    <location>
        <begin position="173"/>
        <end position="196"/>
    </location>
</feature>
<feature type="coiled-coil region" evidence="7">
    <location>
        <begin position="193"/>
        <end position="227"/>
    </location>
</feature>
<dbReference type="EC" id="2.7.13.3" evidence="2"/>
<dbReference type="CDD" id="cd00082">
    <property type="entry name" value="HisKA"/>
    <property type="match status" value="1"/>
</dbReference>
<dbReference type="InterPro" id="IPR003661">
    <property type="entry name" value="HisK_dim/P_dom"/>
</dbReference>
<organism evidence="10 11">
    <name type="scientific">Clostridium faecium</name>
    <dbReference type="NCBI Taxonomy" id="2762223"/>
    <lineage>
        <taxon>Bacteria</taxon>
        <taxon>Bacillati</taxon>
        <taxon>Bacillota</taxon>
        <taxon>Clostridia</taxon>
        <taxon>Eubacteriales</taxon>
        <taxon>Clostridiaceae</taxon>
        <taxon>Clostridium</taxon>
    </lineage>
</organism>